<comment type="similarity">
    <text evidence="1">Belongs to the methyltransferase superfamily. LaeA methyltransferase family.</text>
</comment>
<dbReference type="PANTHER" id="PTHR43591">
    <property type="entry name" value="METHYLTRANSFERASE"/>
    <property type="match status" value="1"/>
</dbReference>
<dbReference type="SUPFAM" id="SSF53335">
    <property type="entry name" value="S-adenosyl-L-methionine-dependent methyltransferases"/>
    <property type="match status" value="1"/>
</dbReference>
<name>A0ABR4EJJ1_9PEZI</name>
<evidence type="ECO:0000313" key="4">
    <source>
        <dbReference type="Proteomes" id="UP001600888"/>
    </source>
</evidence>
<evidence type="ECO:0008006" key="5">
    <source>
        <dbReference type="Google" id="ProtNLM"/>
    </source>
</evidence>
<evidence type="ECO:0000256" key="1">
    <source>
        <dbReference type="ARBA" id="ARBA00038158"/>
    </source>
</evidence>
<protein>
    <recommendedName>
        <fullName evidence="5">S-adenosyl-L-methionine-dependent methyltransferase</fullName>
    </recommendedName>
</protein>
<comment type="caution">
    <text evidence="3">The sequence shown here is derived from an EMBL/GenBank/DDBJ whole genome shotgun (WGS) entry which is preliminary data.</text>
</comment>
<evidence type="ECO:0000256" key="2">
    <source>
        <dbReference type="SAM" id="MobiDB-lite"/>
    </source>
</evidence>
<proteinExistence type="inferred from homology"/>
<dbReference type="Pfam" id="PF13489">
    <property type="entry name" value="Methyltransf_23"/>
    <property type="match status" value="1"/>
</dbReference>
<gene>
    <name evidence="3" type="ORF">FJTKL_10468</name>
</gene>
<dbReference type="PANTHER" id="PTHR43591:SF102">
    <property type="entry name" value="S-ADENOSYL-L-METHIONINE-DEPENDENT METHYLTRANSFERASE"/>
    <property type="match status" value="1"/>
</dbReference>
<dbReference type="Gene3D" id="3.40.50.150">
    <property type="entry name" value="Vaccinia Virus protein VP39"/>
    <property type="match status" value="1"/>
</dbReference>
<reference evidence="3 4" key="1">
    <citation type="submission" date="2024-03" db="EMBL/GenBank/DDBJ databases">
        <title>A high-quality draft genome sequence of Diaporthe vaccinii, a causative agent of upright dieback and viscid rot disease in cranberry plants.</title>
        <authorList>
            <person name="Sarrasin M."/>
            <person name="Lang B.F."/>
            <person name="Burger G."/>
        </authorList>
    </citation>
    <scope>NUCLEOTIDE SEQUENCE [LARGE SCALE GENOMIC DNA]</scope>
    <source>
        <strain evidence="3 4">IS7</strain>
    </source>
</reference>
<sequence length="412" mass="46330">MDGYMYPSEWLSTQRRQGTEQQGQPGGHGTGTSSRSGVPLAPSHPSYDSSWPSPSNFGAPSVRDPAAYPQPGWTMPTQSATPYYDGHVLPASDEPIPERDLRIVSGGSIIEADSMFDEESGRTYQDHPTARYMFPNDPAEQDRADLQHKICRIYHGGALHRAPVGLPTNVLEIATGTGLWAIQYAAEHPGCKVTGTDISRIQPSKIPDNCSFVKEDSEHDEWIFQDPFGFIYMRLVSCSFDDYPSVFRKCFDNLEPGGWLELNDSTFVLACDDGSIRGTNIEKWSQRMSEAQATMGRDPEVPKKYRRWMVETGFVDAVEQVGLLPGNPWPEDPKLRELGKWQMTSLYRGLRGLSFKLLRALGMPPEAVEELTSAAREDLRNTRLHFSFPIYVVYGRKPYEWEISQRAGLLQR</sequence>
<feature type="region of interest" description="Disordered" evidence="2">
    <location>
        <begin position="1"/>
        <end position="79"/>
    </location>
</feature>
<dbReference type="Proteomes" id="UP001600888">
    <property type="component" value="Unassembled WGS sequence"/>
</dbReference>
<dbReference type="EMBL" id="JBAWTH010000048">
    <property type="protein sequence ID" value="KAL2282614.1"/>
    <property type="molecule type" value="Genomic_DNA"/>
</dbReference>
<keyword evidence="4" id="KW-1185">Reference proteome</keyword>
<dbReference type="CDD" id="cd02440">
    <property type="entry name" value="AdoMet_MTases"/>
    <property type="match status" value="1"/>
</dbReference>
<dbReference type="InterPro" id="IPR029063">
    <property type="entry name" value="SAM-dependent_MTases_sf"/>
</dbReference>
<feature type="compositionally biased region" description="Polar residues" evidence="2">
    <location>
        <begin position="46"/>
        <end position="58"/>
    </location>
</feature>
<accession>A0ABR4EJJ1</accession>
<organism evidence="3 4">
    <name type="scientific">Diaporthe vaccinii</name>
    <dbReference type="NCBI Taxonomy" id="105482"/>
    <lineage>
        <taxon>Eukaryota</taxon>
        <taxon>Fungi</taxon>
        <taxon>Dikarya</taxon>
        <taxon>Ascomycota</taxon>
        <taxon>Pezizomycotina</taxon>
        <taxon>Sordariomycetes</taxon>
        <taxon>Sordariomycetidae</taxon>
        <taxon>Diaporthales</taxon>
        <taxon>Diaporthaceae</taxon>
        <taxon>Diaporthe</taxon>
        <taxon>Diaporthe eres species complex</taxon>
    </lineage>
</organism>
<feature type="compositionally biased region" description="Low complexity" evidence="2">
    <location>
        <begin position="13"/>
        <end position="23"/>
    </location>
</feature>
<evidence type="ECO:0000313" key="3">
    <source>
        <dbReference type="EMBL" id="KAL2282614.1"/>
    </source>
</evidence>